<gene>
    <name evidence="1" type="ORF">HP438_03115</name>
</gene>
<reference evidence="1 2" key="1">
    <citation type="submission" date="2020-05" db="EMBL/GenBank/DDBJ databases">
        <title>Genome Sequencing of Type Strains.</title>
        <authorList>
            <person name="Lemaire J.F."/>
            <person name="Inderbitzin P."/>
            <person name="Gregorio O.A."/>
            <person name="Collins S.B."/>
            <person name="Wespe N."/>
            <person name="Knight-Connoni V."/>
        </authorList>
    </citation>
    <scope>NUCLEOTIDE SEQUENCE [LARGE SCALE GENOMIC DNA]</scope>
    <source>
        <strain evidence="1 2">DSM 100049</strain>
    </source>
</reference>
<organism evidence="1 2">
    <name type="scientific">Sphingomonas zeae</name>
    <dbReference type="NCBI Taxonomy" id="1646122"/>
    <lineage>
        <taxon>Bacteria</taxon>
        <taxon>Pseudomonadati</taxon>
        <taxon>Pseudomonadota</taxon>
        <taxon>Alphaproteobacteria</taxon>
        <taxon>Sphingomonadales</taxon>
        <taxon>Sphingomonadaceae</taxon>
        <taxon>Sphingomonas</taxon>
    </lineage>
</organism>
<protein>
    <submittedName>
        <fullName evidence="1">Uncharacterized protein</fullName>
    </submittedName>
</protein>
<comment type="caution">
    <text evidence="1">The sequence shown here is derived from an EMBL/GenBank/DDBJ whole genome shotgun (WGS) entry which is preliminary data.</text>
</comment>
<dbReference type="AlphaFoldDB" id="A0A7Y6EG16"/>
<dbReference type="Proteomes" id="UP000536441">
    <property type="component" value="Unassembled WGS sequence"/>
</dbReference>
<dbReference type="RefSeq" id="WP_175310745.1">
    <property type="nucleotide sequence ID" value="NZ_CBCRYR010000030.1"/>
</dbReference>
<evidence type="ECO:0000313" key="1">
    <source>
        <dbReference type="EMBL" id="NUU45965.1"/>
    </source>
</evidence>
<name>A0A7Y6EG16_9SPHN</name>
<keyword evidence="2" id="KW-1185">Reference proteome</keyword>
<proteinExistence type="predicted"/>
<dbReference type="EMBL" id="JABMCH010000050">
    <property type="protein sequence ID" value="NUU45965.1"/>
    <property type="molecule type" value="Genomic_DNA"/>
</dbReference>
<sequence length="179" mass="19328">MTTRQTPDAVREAAEEIVALPHFLDIGYAQDIARRILAALDSRAGDAGEIDNGYSADDAVDFVFNRLAEKLGLAEWQVVEGSEEWEGDVSATLHRLLIDAGIIDDETGVVATLATPAPAVDAVPAGEVYTREQINSALRTARSNAMETFGIRWAHLEEISRIELTLSALSALSHGEGRK</sequence>
<accession>A0A7Y6EG16</accession>
<evidence type="ECO:0000313" key="2">
    <source>
        <dbReference type="Proteomes" id="UP000536441"/>
    </source>
</evidence>